<feature type="signal peptide" evidence="2">
    <location>
        <begin position="1"/>
        <end position="21"/>
    </location>
</feature>
<dbReference type="Gramene" id="TraesCS5D02G515300.1">
    <property type="protein sequence ID" value="TraesCS5D02G515300.1.cds1"/>
    <property type="gene ID" value="TraesCS5D02G515300"/>
</dbReference>
<evidence type="ECO:0000313" key="4">
    <source>
        <dbReference type="Proteomes" id="UP000019116"/>
    </source>
</evidence>
<reference evidence="3" key="2">
    <citation type="submission" date="2018-10" db="UniProtKB">
        <authorList>
            <consortium name="EnsemblPlants"/>
        </authorList>
    </citation>
    <scope>IDENTIFICATION</scope>
</reference>
<evidence type="ECO:0008006" key="5">
    <source>
        <dbReference type="Google" id="ProtNLM"/>
    </source>
</evidence>
<accession>A0A3B6N270</accession>
<reference evidence="3" key="1">
    <citation type="submission" date="2018-08" db="EMBL/GenBank/DDBJ databases">
        <authorList>
            <person name="Rossello M."/>
        </authorList>
    </citation>
    <scope>NUCLEOTIDE SEQUENCE [LARGE SCALE GENOMIC DNA]</scope>
    <source>
        <strain evidence="3">cv. Chinese Spring</strain>
    </source>
</reference>
<dbReference type="OrthoDB" id="726971at2759"/>
<sequence length="160" mass="16779">MVRVAIRVRICIFFFFSLASGVAPPTFPPINTTPGRSLVERNLPPLSLSRPALTSSGEAFSAFLLLSLSAMKPPHFTGEAAASASWAHEVKQALRDKLRWTPAAGTTGTGGHGAARPPTASSAVTAEPAVQPAHGADCRGLAAAEDPIRRVMFLAPWGHT</sequence>
<dbReference type="Proteomes" id="UP000019116">
    <property type="component" value="Chromosome 5D"/>
</dbReference>
<evidence type="ECO:0000256" key="1">
    <source>
        <dbReference type="SAM" id="MobiDB-lite"/>
    </source>
</evidence>
<evidence type="ECO:0000313" key="3">
    <source>
        <dbReference type="EnsemblPlants" id="TraesCS5D02G515300.1.cds1"/>
    </source>
</evidence>
<keyword evidence="4" id="KW-1185">Reference proteome</keyword>
<dbReference type="AlphaFoldDB" id="A0A3B6N270"/>
<dbReference type="Gramene" id="TraesROB_scaffold_009859_01G000300.1">
    <property type="protein sequence ID" value="TraesROB_scaffold_009859_01G000300.1"/>
    <property type="gene ID" value="TraesROB_scaffold_009859_01G000300"/>
</dbReference>
<dbReference type="Gramene" id="TraesCAD_scaffold_008357_01G000700.1">
    <property type="protein sequence ID" value="TraesCAD_scaffold_008357_01G000700.1"/>
    <property type="gene ID" value="TraesCAD_scaffold_008357_01G000700"/>
</dbReference>
<name>A0A3B6N270_WHEAT</name>
<dbReference type="Gramene" id="TraesWEE_scaffold_052123_01G000600.1">
    <property type="protein sequence ID" value="TraesWEE_scaffold_052123_01G000600.1"/>
    <property type="gene ID" value="TraesWEE_scaffold_052123_01G000600"/>
</dbReference>
<organism evidence="3">
    <name type="scientific">Triticum aestivum</name>
    <name type="common">Wheat</name>
    <dbReference type="NCBI Taxonomy" id="4565"/>
    <lineage>
        <taxon>Eukaryota</taxon>
        <taxon>Viridiplantae</taxon>
        <taxon>Streptophyta</taxon>
        <taxon>Embryophyta</taxon>
        <taxon>Tracheophyta</taxon>
        <taxon>Spermatophyta</taxon>
        <taxon>Magnoliopsida</taxon>
        <taxon>Liliopsida</taxon>
        <taxon>Poales</taxon>
        <taxon>Poaceae</taxon>
        <taxon>BOP clade</taxon>
        <taxon>Pooideae</taxon>
        <taxon>Triticodae</taxon>
        <taxon>Triticeae</taxon>
        <taxon>Triticinae</taxon>
        <taxon>Triticum</taxon>
    </lineage>
</organism>
<dbReference type="Gramene" id="TraesCS5D03G1125100.1">
    <property type="protein sequence ID" value="TraesCS5D03G1125100.1.CDS1"/>
    <property type="gene ID" value="TraesCS5D03G1125100"/>
</dbReference>
<evidence type="ECO:0000256" key="2">
    <source>
        <dbReference type="SAM" id="SignalP"/>
    </source>
</evidence>
<proteinExistence type="predicted"/>
<keyword evidence="2" id="KW-0732">Signal</keyword>
<dbReference type="EnsemblPlants" id="TraesCS5D02G515300.1">
    <property type="protein sequence ID" value="TraesCS5D02G515300.1.cds1"/>
    <property type="gene ID" value="TraesCS5D02G515300"/>
</dbReference>
<feature type="region of interest" description="Disordered" evidence="1">
    <location>
        <begin position="102"/>
        <end position="126"/>
    </location>
</feature>
<protein>
    <recommendedName>
        <fullName evidence="5">Secreted protein</fullName>
    </recommendedName>
</protein>
<feature type="chain" id="PRO_5043178300" description="Secreted protein" evidence="2">
    <location>
        <begin position="22"/>
        <end position="160"/>
    </location>
</feature>
<dbReference type="Gramene" id="TraesCLE_scaffold_045968_01G000600.1">
    <property type="protein sequence ID" value="TraesCLE_scaffold_045968_01G000600.1"/>
    <property type="gene ID" value="TraesCLE_scaffold_045968_01G000600"/>
</dbReference>